<proteinExistence type="predicted"/>
<dbReference type="AlphaFoldDB" id="A0A8J3DBF7"/>
<keyword evidence="1" id="KW-0813">Transport</keyword>
<protein>
    <submittedName>
        <fullName evidence="5">GTPase</fullName>
    </submittedName>
</protein>
<reference evidence="5 6" key="1">
    <citation type="journal article" date="2014" name="Int. J. Syst. Evol. Microbiol.">
        <title>Complete genome sequence of Corynebacterium casei LMG S-19264T (=DSM 44701T), isolated from a smear-ripened cheese.</title>
        <authorList>
            <consortium name="US DOE Joint Genome Institute (JGI-PGF)"/>
            <person name="Walter F."/>
            <person name="Albersmeier A."/>
            <person name="Kalinowski J."/>
            <person name="Ruckert C."/>
        </authorList>
    </citation>
    <scope>NUCLEOTIDE SEQUENCE [LARGE SCALE GENOMIC DNA]</scope>
    <source>
        <strain evidence="5 6">KCTC 12866</strain>
    </source>
</reference>
<sequence>MSDTPLELQLCHDLRTAEGLVTLNVELRLERGSITALTGPSGVGKTTLLRSIAGLVKPQSGRIAFGQEVWFDSDKQIFKIPQQRRVGLVFQDYALFPHLNVRQNVSFALKKGEDQGRVDELLREVELTKLADRRPHQLSGGQQQRVALARALLPNPELLLLDEPLSALDRAMRLRLQDYLLEIHRRYQLTILLVTHDLGEIFRLADQVVKMDEGKIMNQGTPEQVYTSEFEPSPGPVLYGEVLSCHVENGMATVQALIDQRIHKFRLSAAEATSLVVGQPFVLRYSVDKPVFEKVR</sequence>
<dbReference type="InterPro" id="IPR050334">
    <property type="entry name" value="Molybdenum_import_ModC"/>
</dbReference>
<dbReference type="InterPro" id="IPR003439">
    <property type="entry name" value="ABC_transporter-like_ATP-bd"/>
</dbReference>
<dbReference type="InterPro" id="IPR017871">
    <property type="entry name" value="ABC_transporter-like_CS"/>
</dbReference>
<evidence type="ECO:0000256" key="1">
    <source>
        <dbReference type="ARBA" id="ARBA00022448"/>
    </source>
</evidence>
<dbReference type="FunFam" id="3.40.50.300:FF:000425">
    <property type="entry name" value="Probable ABC transporter, ATP-binding subunit"/>
    <property type="match status" value="1"/>
</dbReference>
<accession>A0A8J3DBF7</accession>
<dbReference type="RefSeq" id="WP_189566036.1">
    <property type="nucleotide sequence ID" value="NZ_BMXF01000004.1"/>
</dbReference>
<keyword evidence="2" id="KW-0547">Nucleotide-binding</keyword>
<evidence type="ECO:0000259" key="4">
    <source>
        <dbReference type="PROSITE" id="PS50893"/>
    </source>
</evidence>
<dbReference type="PROSITE" id="PS50893">
    <property type="entry name" value="ABC_TRANSPORTER_2"/>
    <property type="match status" value="1"/>
</dbReference>
<dbReference type="PANTHER" id="PTHR43514:SF4">
    <property type="entry name" value="ABC TRANSPORTER I FAMILY MEMBER 10"/>
    <property type="match status" value="1"/>
</dbReference>
<dbReference type="GO" id="GO:0015697">
    <property type="term" value="P:quaternary ammonium group transport"/>
    <property type="evidence" value="ECO:0007669"/>
    <property type="project" value="UniProtKB-ARBA"/>
</dbReference>
<dbReference type="InterPro" id="IPR003593">
    <property type="entry name" value="AAA+_ATPase"/>
</dbReference>
<dbReference type="EMBL" id="BMXF01000004">
    <property type="protein sequence ID" value="GHB79504.1"/>
    <property type="molecule type" value="Genomic_DNA"/>
</dbReference>
<name>A0A8J3DBF7_9BACT</name>
<feature type="domain" description="ABC transporter" evidence="4">
    <location>
        <begin position="6"/>
        <end position="238"/>
    </location>
</feature>
<dbReference type="PROSITE" id="PS00211">
    <property type="entry name" value="ABC_TRANSPORTER_1"/>
    <property type="match status" value="1"/>
</dbReference>
<gene>
    <name evidence="5" type="primary">modC</name>
    <name evidence="5" type="ORF">GCM10007390_36900</name>
</gene>
<dbReference type="SUPFAM" id="SSF52540">
    <property type="entry name" value="P-loop containing nucleoside triphosphate hydrolases"/>
    <property type="match status" value="1"/>
</dbReference>
<dbReference type="GO" id="GO:0016887">
    <property type="term" value="F:ATP hydrolysis activity"/>
    <property type="evidence" value="ECO:0007669"/>
    <property type="project" value="InterPro"/>
</dbReference>
<comment type="caution">
    <text evidence="5">The sequence shown here is derived from an EMBL/GenBank/DDBJ whole genome shotgun (WGS) entry which is preliminary data.</text>
</comment>
<evidence type="ECO:0000256" key="3">
    <source>
        <dbReference type="ARBA" id="ARBA00022840"/>
    </source>
</evidence>
<dbReference type="InterPro" id="IPR027417">
    <property type="entry name" value="P-loop_NTPase"/>
</dbReference>
<dbReference type="SMART" id="SM00382">
    <property type="entry name" value="AAA"/>
    <property type="match status" value="1"/>
</dbReference>
<keyword evidence="3" id="KW-0067">ATP-binding</keyword>
<organism evidence="5 6">
    <name type="scientific">Persicitalea jodogahamensis</name>
    <dbReference type="NCBI Taxonomy" id="402147"/>
    <lineage>
        <taxon>Bacteria</taxon>
        <taxon>Pseudomonadati</taxon>
        <taxon>Bacteroidota</taxon>
        <taxon>Cytophagia</taxon>
        <taxon>Cytophagales</taxon>
        <taxon>Spirosomataceae</taxon>
        <taxon>Persicitalea</taxon>
    </lineage>
</organism>
<dbReference type="Proteomes" id="UP000598271">
    <property type="component" value="Unassembled WGS sequence"/>
</dbReference>
<evidence type="ECO:0000313" key="5">
    <source>
        <dbReference type="EMBL" id="GHB79504.1"/>
    </source>
</evidence>
<dbReference type="Gene3D" id="3.40.50.300">
    <property type="entry name" value="P-loop containing nucleotide triphosphate hydrolases"/>
    <property type="match status" value="1"/>
</dbReference>
<evidence type="ECO:0000256" key="2">
    <source>
        <dbReference type="ARBA" id="ARBA00022741"/>
    </source>
</evidence>
<dbReference type="Pfam" id="PF00005">
    <property type="entry name" value="ABC_tran"/>
    <property type="match status" value="1"/>
</dbReference>
<dbReference type="PANTHER" id="PTHR43514">
    <property type="entry name" value="ABC TRANSPORTER I FAMILY MEMBER 10"/>
    <property type="match status" value="1"/>
</dbReference>
<keyword evidence="6" id="KW-1185">Reference proteome</keyword>
<evidence type="ECO:0000313" key="6">
    <source>
        <dbReference type="Proteomes" id="UP000598271"/>
    </source>
</evidence>
<dbReference type="GO" id="GO:0005524">
    <property type="term" value="F:ATP binding"/>
    <property type="evidence" value="ECO:0007669"/>
    <property type="project" value="UniProtKB-KW"/>
</dbReference>